<evidence type="ECO:0000313" key="2">
    <source>
        <dbReference type="Proteomes" id="UP000269396"/>
    </source>
</evidence>
<keyword evidence="2" id="KW-1185">Reference proteome</keyword>
<reference evidence="1 2" key="1">
    <citation type="submission" date="2018-11" db="EMBL/GenBank/DDBJ databases">
        <authorList>
            <consortium name="Pathogen Informatics"/>
        </authorList>
    </citation>
    <scope>NUCLEOTIDE SEQUENCE [LARGE SCALE GENOMIC DNA]</scope>
    <source>
        <strain>Denwood</strain>
        <strain evidence="2">Zambia</strain>
    </source>
</reference>
<proteinExistence type="predicted"/>
<organism evidence="1 2">
    <name type="scientific">Schistosoma mattheei</name>
    <dbReference type="NCBI Taxonomy" id="31246"/>
    <lineage>
        <taxon>Eukaryota</taxon>
        <taxon>Metazoa</taxon>
        <taxon>Spiralia</taxon>
        <taxon>Lophotrochozoa</taxon>
        <taxon>Platyhelminthes</taxon>
        <taxon>Trematoda</taxon>
        <taxon>Digenea</taxon>
        <taxon>Strigeidida</taxon>
        <taxon>Schistosomatoidea</taxon>
        <taxon>Schistosomatidae</taxon>
        <taxon>Schistosoma</taxon>
    </lineage>
</organism>
<accession>A0A183PWG4</accession>
<dbReference type="EMBL" id="UZAL01040961">
    <property type="protein sequence ID" value="VDP77819.1"/>
    <property type="molecule type" value="Genomic_DNA"/>
</dbReference>
<name>A0A183PWG4_9TREM</name>
<sequence length="40" mass="4936">MSHRFLTCLHEFIITYLVIELLKKLLIYYIVIQLNQLYVH</sequence>
<dbReference type="Proteomes" id="UP000269396">
    <property type="component" value="Unassembled WGS sequence"/>
</dbReference>
<dbReference type="AlphaFoldDB" id="A0A183PWG4"/>
<evidence type="ECO:0000313" key="1">
    <source>
        <dbReference type="EMBL" id="VDP77819.1"/>
    </source>
</evidence>
<gene>
    <name evidence="1" type="ORF">SMTD_LOCUS18700</name>
</gene>
<protein>
    <submittedName>
        <fullName evidence="1">Uncharacterized protein</fullName>
    </submittedName>
</protein>